<gene>
    <name evidence="2" type="ORF">M959_06873</name>
</gene>
<dbReference type="InterPro" id="IPR005314">
    <property type="entry name" value="Peptidase_C50"/>
</dbReference>
<dbReference type="EMBL" id="KN125854">
    <property type="protein sequence ID" value="KFU84737.1"/>
    <property type="molecule type" value="Genomic_DNA"/>
</dbReference>
<reference evidence="2 3" key="1">
    <citation type="submission" date="2013-08" db="EMBL/GenBank/DDBJ databases">
        <title>Genome evolution of avian class.</title>
        <authorList>
            <person name="Zhang G."/>
            <person name="Li C."/>
        </authorList>
    </citation>
    <scope>NUCLEOTIDE SEQUENCE [LARGE SCALE GENOMIC DNA]</scope>
    <source>
        <strain evidence="2">M959</strain>
    </source>
</reference>
<dbReference type="PANTHER" id="PTHR12792:SF0">
    <property type="entry name" value="SEPARIN"/>
    <property type="match status" value="1"/>
</dbReference>
<organism evidence="2 3">
    <name type="scientific">Chaetura pelagica</name>
    <name type="common">Chimney swift</name>
    <name type="synonym">Hirundo pelagica</name>
    <dbReference type="NCBI Taxonomy" id="8897"/>
    <lineage>
        <taxon>Eukaryota</taxon>
        <taxon>Metazoa</taxon>
        <taxon>Chordata</taxon>
        <taxon>Craniata</taxon>
        <taxon>Vertebrata</taxon>
        <taxon>Euteleostomi</taxon>
        <taxon>Archelosauria</taxon>
        <taxon>Archosauria</taxon>
        <taxon>Dinosauria</taxon>
        <taxon>Saurischia</taxon>
        <taxon>Theropoda</taxon>
        <taxon>Coelurosauria</taxon>
        <taxon>Aves</taxon>
        <taxon>Neognathae</taxon>
        <taxon>Neoaves</taxon>
        <taxon>Strisores</taxon>
        <taxon>Apodiformes</taxon>
        <taxon>Apodidae</taxon>
        <taxon>Apodinae</taxon>
        <taxon>Chaetura</taxon>
    </lineage>
</organism>
<proteinExistence type="predicted"/>
<dbReference type="GO" id="GO:0005737">
    <property type="term" value="C:cytoplasm"/>
    <property type="evidence" value="ECO:0007669"/>
    <property type="project" value="TreeGrafter"/>
</dbReference>
<evidence type="ECO:0000256" key="1">
    <source>
        <dbReference type="SAM" id="MobiDB-lite"/>
    </source>
</evidence>
<dbReference type="GO" id="GO:0072686">
    <property type="term" value="C:mitotic spindle"/>
    <property type="evidence" value="ECO:0007669"/>
    <property type="project" value="TreeGrafter"/>
</dbReference>
<evidence type="ECO:0000313" key="3">
    <source>
        <dbReference type="Proteomes" id="UP000031515"/>
    </source>
</evidence>
<reference evidence="3" key="2">
    <citation type="journal article" date="2014" name="Science">
        <title>Comparative genomics reveals insights into avian genome evolution and adaptation.</title>
        <authorList>
            <consortium name="Avian Genome Consortium"/>
            <person name="Zhang G."/>
            <person name="Li C."/>
            <person name="Li Q."/>
            <person name="Li B."/>
            <person name="Larkin D.M."/>
            <person name="Lee C."/>
            <person name="Storz J.F."/>
            <person name="Antunes A."/>
            <person name="Greenwold M.J."/>
            <person name="Meredith R.W."/>
            <person name="Odeen A."/>
            <person name="Cui J."/>
            <person name="Zhou Q."/>
            <person name="Xu L."/>
            <person name="Pan H."/>
            <person name="Wang Z."/>
            <person name="Jin L."/>
            <person name="Zhang P."/>
            <person name="Hu H."/>
            <person name="Yang W."/>
            <person name="Hu J."/>
            <person name="Xiao J."/>
            <person name="Yang Z."/>
            <person name="Liu Y."/>
            <person name="Xie Q."/>
            <person name="Yu H."/>
            <person name="Lian J."/>
            <person name="Wen P."/>
            <person name="Zhang F."/>
            <person name="Li H."/>
            <person name="Zeng Y."/>
            <person name="Xiong Z."/>
            <person name="Liu S."/>
            <person name="Zhou L."/>
            <person name="Huang Z."/>
            <person name="An N."/>
            <person name="Wang J."/>
            <person name="Zheng Q."/>
            <person name="Xiong Y."/>
            <person name="Wang G."/>
            <person name="Wang B."/>
            <person name="Wang J."/>
            <person name="Fan Y."/>
            <person name="da Fonseca R.R."/>
            <person name="Alfaro-Nunez A."/>
            <person name="Schubert M."/>
            <person name="Orlando L."/>
            <person name="Mourier T."/>
            <person name="Howard J.T."/>
            <person name="Ganapathy G."/>
            <person name="Pfenning A."/>
            <person name="Whitney O."/>
            <person name="Rivas M.V."/>
            <person name="Hara E."/>
            <person name="Smith J."/>
            <person name="Farre M."/>
            <person name="Narayan J."/>
            <person name="Slavov G."/>
            <person name="Romanov M.N."/>
            <person name="Borges R."/>
            <person name="Machado J.P."/>
            <person name="Khan I."/>
            <person name="Springer M.S."/>
            <person name="Gatesy J."/>
            <person name="Hoffmann F.G."/>
            <person name="Opazo J.C."/>
            <person name="Hastad O."/>
            <person name="Sawyer R.H."/>
            <person name="Kim H."/>
            <person name="Kim K.W."/>
            <person name="Kim H.J."/>
            <person name="Cho S."/>
            <person name="Li N."/>
            <person name="Huang Y."/>
            <person name="Bruford M.W."/>
            <person name="Zhan X."/>
            <person name="Dixon A."/>
            <person name="Bertelsen M.F."/>
            <person name="Derryberry E."/>
            <person name="Warren W."/>
            <person name="Wilson R.K."/>
            <person name="Li S."/>
            <person name="Ray D.A."/>
            <person name="Green R.E."/>
            <person name="O'Brien S.J."/>
            <person name="Griffin D."/>
            <person name="Johnson W.E."/>
            <person name="Haussler D."/>
            <person name="Ryder O.A."/>
            <person name="Willerslev E."/>
            <person name="Graves G.R."/>
            <person name="Alstrom P."/>
            <person name="Fjeldsa J."/>
            <person name="Mindell D.P."/>
            <person name="Edwards S.V."/>
            <person name="Braun E.L."/>
            <person name="Rahbek C."/>
            <person name="Burt D.W."/>
            <person name="Houde P."/>
            <person name="Zhang Y."/>
            <person name="Yang H."/>
            <person name="Wang J."/>
            <person name="Jarvis E.D."/>
            <person name="Gilbert M.T."/>
            <person name="Wang J."/>
        </authorList>
    </citation>
    <scope>NUCLEOTIDE SEQUENCE [LARGE SCALE GENOMIC DNA]</scope>
</reference>
<keyword evidence="3" id="KW-1185">Reference proteome</keyword>
<dbReference type="GO" id="GO:0005634">
    <property type="term" value="C:nucleus"/>
    <property type="evidence" value="ECO:0007669"/>
    <property type="project" value="InterPro"/>
</dbReference>
<feature type="region of interest" description="Disordered" evidence="1">
    <location>
        <begin position="668"/>
        <end position="729"/>
    </location>
</feature>
<feature type="region of interest" description="Disordered" evidence="1">
    <location>
        <begin position="421"/>
        <end position="453"/>
    </location>
</feature>
<accession>A0A093BI43</accession>
<dbReference type="GO" id="GO:0005813">
    <property type="term" value="C:centrosome"/>
    <property type="evidence" value="ECO:0007669"/>
    <property type="project" value="TreeGrafter"/>
</dbReference>
<dbReference type="GO" id="GO:0006508">
    <property type="term" value="P:proteolysis"/>
    <property type="evidence" value="ECO:0007669"/>
    <property type="project" value="InterPro"/>
</dbReference>
<feature type="region of interest" description="Disordered" evidence="1">
    <location>
        <begin position="538"/>
        <end position="572"/>
    </location>
</feature>
<feature type="compositionally biased region" description="Basic and acidic residues" evidence="1">
    <location>
        <begin position="421"/>
        <end position="442"/>
    </location>
</feature>
<evidence type="ECO:0000313" key="2">
    <source>
        <dbReference type="EMBL" id="KFU84737.1"/>
    </source>
</evidence>
<feature type="non-terminal residue" evidence="2">
    <location>
        <position position="1174"/>
    </location>
</feature>
<dbReference type="Pfam" id="PF03568">
    <property type="entry name" value="Separin_C"/>
    <property type="match status" value="1"/>
</dbReference>
<sequence>SSLDSIHEALRLLELVPRSAQNQDQLLDDQAQALLWLFICTLESKLEKSIERDQRAKDLGLKKLEEFEPNDLNHEDRLLEDPFLYDGVRFNLAAESALHQSLDDAFTLWKQLLGTRRVPAVRSAEQTAASLRLLAALYKLMAKPLQAMETYLLVRDLCRTLGDSLGMASALGQVTRLLLQLECPSYAQLFLEEMESCLQEADSSDSSFLLQQQTCLLLRSQLCCSNHQLEEGLTLLLQVLQNLPHQKTTKVWYVLRAHVLQLVTVYLSLPPACLSLELRQQLFDQGWQMPEMALSEAQKLFRSVILLLKGSDILGCRAGVSDVQFVDCGDNLLLKWQVLADMLGCLEHLVALLSRLEMVSKAKAFCLEAIKLAQKLQSTRWLASFLVLKAQLELQQSDLELSNFSLEHVLFLLESNTELKDSKKQKDHTKIQPKKGKLEGKKPRPPISEPPGEEECFLQGPALELVAPARGLGRADALGASPELKPVRRKRLGFLTHPASRPCCLCSVDGVFAASWTWQLPTLAAAEPEVVAVPQALTTGKARPQRRKKTPTLAPAGPKPRVKRSQRAKPVAVPDTDDVFAVGGSDSEVPPIVIRPVTLPCTPHQKVHPAQPRAAAAARTPFTIFNESSPPASRLRLPRAPKVLGRVKSRLQVTFSDDSDVEDLKAGLTPGATCKKSCAQQVVPPKSSGLRGQGSSARPRRAPRAGAAGERRERATRRAAGRREKEERELLRAVEEEEGAPVAQVCPCCCHQSKGPGASVPTGRRHLPWHRQEGTDGEQEVLRQEASEDIVAVQWLGKGDPLPPKGTLSSALPKAGDVSSLDTVLELLKEAFNCISHCPPSVLYSQLCQLLALATGNQDPLSTAYLLSESVSITTRHQLLSILHRKIHKEKKSAGDVAEQLRGLSLQEECLEKRCHHLRELQKLFTFSPTALGSRERDEFQAQLEQIPSGVAVCVLTLSSLQPGCAGDTLLLTRLEKGTAPLTIRIPAAPSTTPLHLLLRDFDTIQKEQKEANSCTEKESWWLRRFELDGKMKSLIETLEMQVLGCWRGALLPPSPDPALAEAAARLHPQLRCCGFRDTDPTLLKVVLNAAALLTPRDAQALASGLCPAQPHQAQLLLQEVLEKHRPCPKQPPGSLVLVLDKHLQKLPWESMTCLKSLPVTRLPSLRFLLSYSL</sequence>
<dbReference type="GO" id="GO:0051307">
    <property type="term" value="P:meiotic chromosome separation"/>
    <property type="evidence" value="ECO:0007669"/>
    <property type="project" value="TreeGrafter"/>
</dbReference>
<dbReference type="AlphaFoldDB" id="A0A093BI43"/>
<name>A0A093BI43_CHAPE</name>
<feature type="non-terminal residue" evidence="2">
    <location>
        <position position="1"/>
    </location>
</feature>
<dbReference type="PANTHER" id="PTHR12792">
    <property type="entry name" value="EXTRA SPINDLE POLES 1-RELATED"/>
    <property type="match status" value="1"/>
</dbReference>
<dbReference type="Proteomes" id="UP000031515">
    <property type="component" value="Unassembled WGS sequence"/>
</dbReference>
<protein>
    <submittedName>
        <fullName evidence="2">Separin</fullName>
    </submittedName>
</protein>
<dbReference type="GO" id="GO:0004197">
    <property type="term" value="F:cysteine-type endopeptidase activity"/>
    <property type="evidence" value="ECO:0007669"/>
    <property type="project" value="InterPro"/>
</dbReference>